<dbReference type="PRINTS" id="PR00119">
    <property type="entry name" value="CATATPASE"/>
</dbReference>
<dbReference type="InterPro" id="IPR001757">
    <property type="entry name" value="P_typ_ATPase"/>
</dbReference>
<evidence type="ECO:0000256" key="3">
    <source>
        <dbReference type="ARBA" id="ARBA00022568"/>
    </source>
</evidence>
<feature type="domain" description="Cation-transporting P-type ATPase N-terminal" evidence="15">
    <location>
        <begin position="41"/>
        <end position="116"/>
    </location>
</feature>
<evidence type="ECO:0000313" key="17">
    <source>
        <dbReference type="Proteomes" id="UP000007014"/>
    </source>
</evidence>
<dbReference type="GO" id="GO:0005388">
    <property type="term" value="F:P-type calcium transporter activity"/>
    <property type="evidence" value="ECO:0007669"/>
    <property type="project" value="UniProtKB-EC"/>
</dbReference>
<keyword evidence="11 14" id="KW-1133">Transmembrane helix</keyword>
<dbReference type="SFLD" id="SFLDF00027">
    <property type="entry name" value="p-type_atpase"/>
    <property type="match status" value="1"/>
</dbReference>
<dbReference type="Gene3D" id="3.40.1110.10">
    <property type="entry name" value="Calcium-transporting ATPase, cytoplasmic domain N"/>
    <property type="match status" value="1"/>
</dbReference>
<dbReference type="Pfam" id="PF00690">
    <property type="entry name" value="Cation_ATPase_N"/>
    <property type="match status" value="1"/>
</dbReference>
<feature type="transmembrane region" description="Helical" evidence="14">
    <location>
        <begin position="861"/>
        <end position="882"/>
    </location>
</feature>
<dbReference type="HOGENOM" id="CLU_002360_9_2_1"/>
<dbReference type="PROSITE" id="PS00154">
    <property type="entry name" value="ATPASE_E1_E2"/>
    <property type="match status" value="1"/>
</dbReference>
<dbReference type="Pfam" id="PF00122">
    <property type="entry name" value="E1-E2_ATPase"/>
    <property type="match status" value="1"/>
</dbReference>
<dbReference type="GO" id="GO:0046872">
    <property type="term" value="F:metal ion binding"/>
    <property type="evidence" value="ECO:0007669"/>
    <property type="project" value="UniProtKB-KW"/>
</dbReference>
<evidence type="ECO:0000256" key="11">
    <source>
        <dbReference type="ARBA" id="ARBA00022989"/>
    </source>
</evidence>
<feature type="transmembrane region" description="Helical" evidence="14">
    <location>
        <begin position="367"/>
        <end position="390"/>
    </location>
</feature>
<dbReference type="InterPro" id="IPR018303">
    <property type="entry name" value="ATPase_P-typ_P_site"/>
</dbReference>
<dbReference type="InterPro" id="IPR023299">
    <property type="entry name" value="ATPase_P-typ_cyto_dom_N"/>
</dbReference>
<keyword evidence="3 14" id="KW-0109">Calcium transport</keyword>
<dbReference type="SMART" id="SM00831">
    <property type="entry name" value="Cation_ATPase_N"/>
    <property type="match status" value="1"/>
</dbReference>
<dbReference type="Gramene" id="CMQ379CT">
    <property type="protein sequence ID" value="CMQ379CT"/>
    <property type="gene ID" value="CMQ379C"/>
</dbReference>
<evidence type="ECO:0000256" key="14">
    <source>
        <dbReference type="RuleBase" id="RU361146"/>
    </source>
</evidence>
<evidence type="ECO:0000256" key="12">
    <source>
        <dbReference type="ARBA" id="ARBA00023065"/>
    </source>
</evidence>
<dbReference type="AlphaFoldDB" id="M1V6J3"/>
<dbReference type="GeneID" id="16996344"/>
<evidence type="ECO:0000256" key="10">
    <source>
        <dbReference type="ARBA" id="ARBA00022967"/>
    </source>
</evidence>
<keyword evidence="4 14" id="KW-0812">Transmembrane</keyword>
<feature type="transmembrane region" description="Helical" evidence="14">
    <location>
        <begin position="125"/>
        <end position="149"/>
    </location>
</feature>
<dbReference type="RefSeq" id="XP_005538266.1">
    <property type="nucleotide sequence ID" value="XM_005538209.1"/>
</dbReference>
<dbReference type="OrthoDB" id="3352408at2759"/>
<protein>
    <recommendedName>
        <fullName evidence="14">Calcium-transporting ATPase</fullName>
        <ecNumber evidence="14">7.2.2.10</ecNumber>
    </recommendedName>
</protein>
<dbReference type="InterPro" id="IPR004014">
    <property type="entry name" value="ATPase_P-typ_cation-transptr_N"/>
</dbReference>
<keyword evidence="12 14" id="KW-0406">Ion transport</keyword>
<feature type="transmembrane region" description="Helical" evidence="14">
    <location>
        <begin position="940"/>
        <end position="960"/>
    </location>
</feature>
<dbReference type="Proteomes" id="UP000007014">
    <property type="component" value="Chromosome 17"/>
</dbReference>
<dbReference type="Gene3D" id="3.40.50.1000">
    <property type="entry name" value="HAD superfamily/HAD-like"/>
    <property type="match status" value="1"/>
</dbReference>
<keyword evidence="7 14" id="KW-0106">Calcium</keyword>
<dbReference type="STRING" id="280699.M1V6J3"/>
<evidence type="ECO:0000256" key="7">
    <source>
        <dbReference type="ARBA" id="ARBA00022837"/>
    </source>
</evidence>
<dbReference type="Gene3D" id="2.70.150.10">
    <property type="entry name" value="Calcium-transporting ATPase, cytoplasmic transduction domain A"/>
    <property type="match status" value="1"/>
</dbReference>
<evidence type="ECO:0000313" key="16">
    <source>
        <dbReference type="EMBL" id="BAM82230.1"/>
    </source>
</evidence>
<dbReference type="EMBL" id="AP006499">
    <property type="protein sequence ID" value="BAM82230.1"/>
    <property type="molecule type" value="Genomic_DNA"/>
</dbReference>
<keyword evidence="17" id="KW-1185">Reference proteome</keyword>
<reference evidence="16 17" key="1">
    <citation type="journal article" date="2004" name="Nature">
        <title>Genome sequence of the ultrasmall unicellular red alga Cyanidioschyzon merolae 10D.</title>
        <authorList>
            <person name="Matsuzaki M."/>
            <person name="Misumi O."/>
            <person name="Shin-i T."/>
            <person name="Maruyama S."/>
            <person name="Takahara M."/>
            <person name="Miyagishima S."/>
            <person name="Mori T."/>
            <person name="Nishida K."/>
            <person name="Yagisawa F."/>
            <person name="Nishida K."/>
            <person name="Yoshida Y."/>
            <person name="Nishimura Y."/>
            <person name="Nakao S."/>
            <person name="Kobayashi T."/>
            <person name="Momoyama Y."/>
            <person name="Higashiyama T."/>
            <person name="Minoda A."/>
            <person name="Sano M."/>
            <person name="Nomoto H."/>
            <person name="Oishi K."/>
            <person name="Hayashi H."/>
            <person name="Ohta F."/>
            <person name="Nishizaka S."/>
            <person name="Haga S."/>
            <person name="Miura S."/>
            <person name="Morishita T."/>
            <person name="Kabeya Y."/>
            <person name="Terasawa K."/>
            <person name="Suzuki Y."/>
            <person name="Ishii Y."/>
            <person name="Asakawa S."/>
            <person name="Takano H."/>
            <person name="Ohta N."/>
            <person name="Kuroiwa H."/>
            <person name="Tanaka K."/>
            <person name="Shimizu N."/>
            <person name="Sugano S."/>
            <person name="Sato N."/>
            <person name="Nozaki H."/>
            <person name="Ogasawara N."/>
            <person name="Kohara Y."/>
            <person name="Kuroiwa T."/>
        </authorList>
    </citation>
    <scope>NUCLEOTIDE SEQUENCE [LARGE SCALE GENOMIC DNA]</scope>
    <source>
        <strain evidence="16 17">10D</strain>
    </source>
</reference>
<dbReference type="Pfam" id="PF00689">
    <property type="entry name" value="Cation_ATPase_C"/>
    <property type="match status" value="1"/>
</dbReference>
<name>M1V6J3_CYAM1</name>
<evidence type="ECO:0000259" key="15">
    <source>
        <dbReference type="SMART" id="SM00831"/>
    </source>
</evidence>
<evidence type="ECO:0000256" key="8">
    <source>
        <dbReference type="ARBA" id="ARBA00022840"/>
    </source>
</evidence>
<dbReference type="InterPro" id="IPR044492">
    <property type="entry name" value="P_typ_ATPase_HD_dom"/>
</dbReference>
<dbReference type="GO" id="GO:0005886">
    <property type="term" value="C:plasma membrane"/>
    <property type="evidence" value="ECO:0007669"/>
    <property type="project" value="TreeGrafter"/>
</dbReference>
<dbReference type="InterPro" id="IPR059000">
    <property type="entry name" value="ATPase_P-type_domA"/>
</dbReference>
<dbReference type="Gene3D" id="1.20.1110.10">
    <property type="entry name" value="Calcium-transporting ATPase, transmembrane domain"/>
    <property type="match status" value="1"/>
</dbReference>
<dbReference type="PRINTS" id="PR00120">
    <property type="entry name" value="HATPASE"/>
</dbReference>
<feature type="transmembrane region" description="Helical" evidence="14">
    <location>
        <begin position="326"/>
        <end position="347"/>
    </location>
</feature>
<dbReference type="InterPro" id="IPR008250">
    <property type="entry name" value="ATPase_P-typ_transduc_dom_A_sf"/>
</dbReference>
<comment type="catalytic activity">
    <reaction evidence="14">
        <text>Ca(2+)(in) + ATP + H2O = Ca(2+)(out) + ADP + phosphate + H(+)</text>
        <dbReference type="Rhea" id="RHEA:18105"/>
        <dbReference type="ChEBI" id="CHEBI:15377"/>
        <dbReference type="ChEBI" id="CHEBI:15378"/>
        <dbReference type="ChEBI" id="CHEBI:29108"/>
        <dbReference type="ChEBI" id="CHEBI:30616"/>
        <dbReference type="ChEBI" id="CHEBI:43474"/>
        <dbReference type="ChEBI" id="CHEBI:456216"/>
        <dbReference type="EC" id="7.2.2.10"/>
    </reaction>
</comment>
<dbReference type="SUPFAM" id="SSF81653">
    <property type="entry name" value="Calcium ATPase, transduction domain A"/>
    <property type="match status" value="1"/>
</dbReference>
<keyword evidence="6 14" id="KW-0547">Nucleotide-binding</keyword>
<keyword evidence="8 14" id="KW-0067">ATP-binding</keyword>
<dbReference type="SUPFAM" id="SSF81660">
    <property type="entry name" value="Metal cation-transporting ATPase, ATP-binding domain N"/>
    <property type="match status" value="1"/>
</dbReference>
<dbReference type="GO" id="GO:0016887">
    <property type="term" value="F:ATP hydrolysis activity"/>
    <property type="evidence" value="ECO:0007669"/>
    <property type="project" value="InterPro"/>
</dbReference>
<dbReference type="SFLD" id="SFLDS00003">
    <property type="entry name" value="Haloacid_Dehalogenase"/>
    <property type="match status" value="1"/>
</dbReference>
<proteinExistence type="inferred from homology"/>
<accession>M1V6J3</accession>
<dbReference type="InterPro" id="IPR023298">
    <property type="entry name" value="ATPase_P-typ_TM_dom_sf"/>
</dbReference>
<dbReference type="SUPFAM" id="SSF56784">
    <property type="entry name" value="HAD-like"/>
    <property type="match status" value="1"/>
</dbReference>
<dbReference type="eggNOG" id="KOG0204">
    <property type="taxonomic scope" value="Eukaryota"/>
</dbReference>
<dbReference type="OMA" id="YRMYVKG"/>
<evidence type="ECO:0000256" key="9">
    <source>
        <dbReference type="ARBA" id="ARBA00022842"/>
    </source>
</evidence>
<comment type="similarity">
    <text evidence="14">Belongs to the cation transport ATPase (P-type) (TC 3.A.3) family.</text>
</comment>
<reference evidence="16 17" key="2">
    <citation type="journal article" date="2007" name="BMC Biol.">
        <title>A 100%-complete sequence reveals unusually simple genomic features in the hot-spring red alga Cyanidioschyzon merolae.</title>
        <authorList>
            <person name="Nozaki H."/>
            <person name="Takano H."/>
            <person name="Misumi O."/>
            <person name="Terasawa K."/>
            <person name="Matsuzaki M."/>
            <person name="Maruyama S."/>
            <person name="Nishida K."/>
            <person name="Yagisawa F."/>
            <person name="Yoshida Y."/>
            <person name="Fujiwara T."/>
            <person name="Takio S."/>
            <person name="Tamura K."/>
            <person name="Chung S.J."/>
            <person name="Nakamura S."/>
            <person name="Kuroiwa H."/>
            <person name="Tanaka K."/>
            <person name="Sato N."/>
            <person name="Kuroiwa T."/>
        </authorList>
    </citation>
    <scope>NUCLEOTIDE SEQUENCE [LARGE SCALE GENOMIC DNA]</scope>
    <source>
        <strain evidence="16 17">10D</strain>
    </source>
</reference>
<dbReference type="PANTHER" id="PTHR24093:SF369">
    <property type="entry name" value="CALCIUM-TRANSPORTING ATPASE"/>
    <property type="match status" value="1"/>
</dbReference>
<dbReference type="KEGG" id="cme:CYME_CMQ379C"/>
<dbReference type="Pfam" id="PF13246">
    <property type="entry name" value="Cation_ATPase"/>
    <property type="match status" value="1"/>
</dbReference>
<organism evidence="16 17">
    <name type="scientific">Cyanidioschyzon merolae (strain NIES-3377 / 10D)</name>
    <name type="common">Unicellular red alga</name>
    <dbReference type="NCBI Taxonomy" id="280699"/>
    <lineage>
        <taxon>Eukaryota</taxon>
        <taxon>Rhodophyta</taxon>
        <taxon>Bangiophyceae</taxon>
        <taxon>Cyanidiales</taxon>
        <taxon>Cyanidiaceae</taxon>
        <taxon>Cyanidioschyzon</taxon>
    </lineage>
</organism>
<dbReference type="InterPro" id="IPR006068">
    <property type="entry name" value="ATPase_P-typ_cation-transptr_C"/>
</dbReference>
<dbReference type="InterPro" id="IPR023214">
    <property type="entry name" value="HAD_sf"/>
</dbReference>
<dbReference type="GO" id="GO:0005524">
    <property type="term" value="F:ATP binding"/>
    <property type="evidence" value="ECO:0007669"/>
    <property type="project" value="UniProtKB-KW"/>
</dbReference>
<comment type="function">
    <text evidence="14">Catalyzes the hydrolysis of ATP coupled with the transport of calcium.</text>
</comment>
<dbReference type="GO" id="GO:0012505">
    <property type="term" value="C:endomembrane system"/>
    <property type="evidence" value="ECO:0007669"/>
    <property type="project" value="UniProtKB-SubCell"/>
</dbReference>
<evidence type="ECO:0000256" key="1">
    <source>
        <dbReference type="ARBA" id="ARBA00004127"/>
    </source>
</evidence>
<comment type="caution">
    <text evidence="14">Lacks conserved residue(s) required for the propagation of feature annotation.</text>
</comment>
<keyword evidence="5" id="KW-0479">Metal-binding</keyword>
<evidence type="ECO:0000256" key="4">
    <source>
        <dbReference type="ARBA" id="ARBA00022692"/>
    </source>
</evidence>
<keyword evidence="10" id="KW-1278">Translocase</keyword>
<evidence type="ECO:0000256" key="5">
    <source>
        <dbReference type="ARBA" id="ARBA00022723"/>
    </source>
</evidence>
<sequence>MEQFDVTNADLERGNEREDEAFFRITVSELVPLTKHRTLRDLEALGGVTQLARRLRVDLQRGIDPESVVARQQYFGANLLKYAPPPSFLRLVFAAWNDVTLVLLTGAALISLVLGLALPSERTRYGYLDGCAILVVVVLVVCLDATIALQRERRFRSLNAVKDAFPVRILRGGEVRLVDAPGVLVGDLIKLSAGDKVPADGILLQGTDFACDESTLTGESVPVSKTGAFDRPAAAAAAAAASNAAKTTATIQLHADGDDVSPAPPSVHEEADIFVLSGTIVTSGFGTMLTVAVGMNSVWGQLLTSLRPTPPQTPLQVRLNRLARSIGYIGLGLAFLVFGVLFIRWLVDSIRSGSWPIMKLTESITAAIAIAVVAIPEGLPLAVVLSLAFAMRQMMKENILVRRLEACETMGSATQLNIDKTGTMTWNQLRVTEAALPAGSLSDLLQRRTISPIYLRLLASCIAINSQADLRDQQNGTVEYIGNRTECALLELLHRMGISYRELRAASSLRRVYLFNSTRKQMCSIEQLAPDGRLERLHVKGAPDQLLERCVLEMNCRTGALTRMSWSKRNAYRSAMEAFAEQGLRMLLVAFWDQQQPAETGNLPGVNEPPETELILLGIFGMSDPLRPDTAASVRALQQAGVFVRMVTGDSVQTATQIAQAAELLEPGSSPVQLVWDAAAFRQLPRAVQQNVSMRMRVLARATPADKLELVQLFRALEQVVAVTGDGSNDAPALREADIGFGMGVSGTELAKEAADVVLLDDRLGSIVAAVLWGRNVLENIRKFLQFQLTVNIVAVTLDLFSACAGMTLPLSTVPLLWVNVVMDSFGALALATEAPRSALMQQPPQGRNAPLITPAMVRNMLGIALYQLAVMITLLFVTVPLFHIPCYAVSTSSDPCGGQTLQRNGFIFNTFVFLQLVSELNSRRIAERHVFEGIGRARLFLCIVFGSAVIQVVLVEVLGRTAVGQSVGIVNLSGAQWGAGLLIAGLELPIGFLTRLCPVSWVHQPGRLWQALCHQLMQRNLRRYQAGTNYRLGDAPMGNEPQSAAAPADSGFAQITAALPTISNAQDDAHGGSSGSSRMGTSAATSVQLKDRCAQSRRRFRVFCHAAVALQRMDLCACTRESARIQQAIYGQSSLWSESSKRNLRSRLWAVVGMLRLLRVSVPSPYEAERTALTSELLGAQLKMNPVALHSKQS</sequence>
<comment type="subcellular location">
    <subcellularLocation>
        <location evidence="1">Endomembrane system</location>
        <topology evidence="1">Multi-pass membrane protein</topology>
    </subcellularLocation>
    <subcellularLocation>
        <location evidence="14">Membrane</location>
        <topology evidence="14">Multi-pass membrane protein</topology>
    </subcellularLocation>
</comment>
<dbReference type="SFLD" id="SFLDG00002">
    <property type="entry name" value="C1.7:_P-type_atpase_like"/>
    <property type="match status" value="1"/>
</dbReference>
<keyword evidence="13 14" id="KW-0472">Membrane</keyword>
<keyword evidence="2 14" id="KW-0813">Transport</keyword>
<dbReference type="PANTHER" id="PTHR24093">
    <property type="entry name" value="CATION TRANSPORTING ATPASE"/>
    <property type="match status" value="1"/>
</dbReference>
<evidence type="ECO:0000256" key="13">
    <source>
        <dbReference type="ARBA" id="ARBA00023136"/>
    </source>
</evidence>
<keyword evidence="9" id="KW-0460">Magnesium</keyword>
<dbReference type="InterPro" id="IPR006408">
    <property type="entry name" value="P-type_ATPase_IIB"/>
</dbReference>
<dbReference type="SUPFAM" id="SSF81665">
    <property type="entry name" value="Calcium ATPase, transmembrane domain M"/>
    <property type="match status" value="1"/>
</dbReference>
<evidence type="ECO:0000256" key="6">
    <source>
        <dbReference type="ARBA" id="ARBA00022741"/>
    </source>
</evidence>
<feature type="transmembrane region" description="Helical" evidence="14">
    <location>
        <begin position="99"/>
        <end position="119"/>
    </location>
</feature>
<dbReference type="EC" id="7.2.2.10" evidence="14"/>
<evidence type="ECO:0000256" key="2">
    <source>
        <dbReference type="ARBA" id="ARBA00022448"/>
    </source>
</evidence>
<gene>
    <name evidence="16" type="ORF">CYME_CMQ379C</name>
</gene>
<dbReference type="NCBIfam" id="TIGR01494">
    <property type="entry name" value="ATPase_P-type"/>
    <property type="match status" value="1"/>
</dbReference>
<dbReference type="NCBIfam" id="TIGR01517">
    <property type="entry name" value="ATPase-IIB_Ca"/>
    <property type="match status" value="1"/>
</dbReference>
<dbReference type="InterPro" id="IPR036412">
    <property type="entry name" value="HAD-like_sf"/>
</dbReference>